<keyword evidence="6" id="KW-0967">Endosome</keyword>
<dbReference type="GO" id="GO:0033619">
    <property type="term" value="P:membrane protein proteolysis"/>
    <property type="evidence" value="ECO:0007669"/>
    <property type="project" value="TreeGrafter"/>
</dbReference>
<dbReference type="EMBL" id="JACGWJ010000004">
    <property type="protein sequence ID" value="KAL0426008.1"/>
    <property type="molecule type" value="Genomic_DNA"/>
</dbReference>
<keyword evidence="10" id="KW-0325">Glycoprotein</keyword>
<evidence type="ECO:0000256" key="2">
    <source>
        <dbReference type="ARBA" id="ARBA00004337"/>
    </source>
</evidence>
<dbReference type="PANTHER" id="PTHR12174">
    <property type="entry name" value="SIGNAL PEPTIDE PEPTIDASE"/>
    <property type="match status" value="1"/>
</dbReference>
<dbReference type="AlphaFoldDB" id="A0AAW2VA71"/>
<dbReference type="GO" id="GO:0010008">
    <property type="term" value="C:endosome membrane"/>
    <property type="evidence" value="ECO:0007669"/>
    <property type="project" value="UniProtKB-SubCell"/>
</dbReference>
<dbReference type="InterPro" id="IPR006639">
    <property type="entry name" value="Preselin/SPP"/>
</dbReference>
<dbReference type="GO" id="GO:0098553">
    <property type="term" value="C:lumenal side of endoplasmic reticulum membrane"/>
    <property type="evidence" value="ECO:0007669"/>
    <property type="project" value="TreeGrafter"/>
</dbReference>
<dbReference type="PANTHER" id="PTHR12174:SF102">
    <property type="entry name" value="SIGNAL PEPTIDE PEPTIDASE-LIKE 4"/>
    <property type="match status" value="1"/>
</dbReference>
<keyword evidence="5 11" id="KW-0812">Transmembrane</keyword>
<dbReference type="Pfam" id="PF02225">
    <property type="entry name" value="PA"/>
    <property type="match status" value="1"/>
</dbReference>
<dbReference type="GO" id="GO:0005765">
    <property type="term" value="C:lysosomal membrane"/>
    <property type="evidence" value="ECO:0007669"/>
    <property type="project" value="TreeGrafter"/>
</dbReference>
<dbReference type="InterPro" id="IPR003137">
    <property type="entry name" value="PA_domain"/>
</dbReference>
<dbReference type="GO" id="GO:0042500">
    <property type="term" value="F:aspartic endopeptidase activity, intramembrane cleaving"/>
    <property type="evidence" value="ECO:0007669"/>
    <property type="project" value="InterPro"/>
</dbReference>
<evidence type="ECO:0000256" key="10">
    <source>
        <dbReference type="ARBA" id="ARBA00023180"/>
    </source>
</evidence>
<evidence type="ECO:0000256" key="11">
    <source>
        <dbReference type="SAM" id="Phobius"/>
    </source>
</evidence>
<feature type="signal peptide" evidence="12">
    <location>
        <begin position="1"/>
        <end position="26"/>
    </location>
</feature>
<feature type="domain" description="PA" evidence="13">
    <location>
        <begin position="29"/>
        <end position="86"/>
    </location>
</feature>
<dbReference type="Pfam" id="PF04258">
    <property type="entry name" value="Peptidase_A22B"/>
    <property type="match status" value="1"/>
</dbReference>
<keyword evidence="7" id="KW-0378">Hydrolase</keyword>
<sequence length="297" mass="32970">MELKNRALYCFSCAVAVLLCSSVVFAGDIVHQDDIAPKRPGCENNFVLLTGEVILVNRGNCSFVAKGNAAEASGASALLIINNQTVSIQMYSPRRPQVDVAEVFLWLMAVGTILCAAYWSAWSAREAAIEQDKLLKVGTVLLSCAFLYDIFWVFVSKWWFHKSVMIVVARGDGSGEDGIPMLLKIPRMFDPWGGYSIIGFGDIILPGLLVAFSLRYDWLSNKRLKEGYFLWAMLAYGLGLLITYVALNMMDGHGQPALLYSSNLITLGKKRGDLKHLWTRGEPDRPCPHVPLQQDDQ</sequence>
<feature type="transmembrane region" description="Helical" evidence="11">
    <location>
        <begin position="103"/>
        <end position="122"/>
    </location>
</feature>
<comment type="similarity">
    <text evidence="3">Belongs to the peptidase A22B family.</text>
</comment>
<proteinExistence type="inferred from homology"/>
<accession>A0AAW2VA71</accession>
<feature type="transmembrane region" description="Helical" evidence="11">
    <location>
        <begin position="192"/>
        <end position="216"/>
    </location>
</feature>
<evidence type="ECO:0000256" key="6">
    <source>
        <dbReference type="ARBA" id="ARBA00022753"/>
    </source>
</evidence>
<dbReference type="Gene3D" id="3.50.30.30">
    <property type="match status" value="1"/>
</dbReference>
<organism evidence="14">
    <name type="scientific">Sesamum radiatum</name>
    <name type="common">Black benniseed</name>
    <dbReference type="NCBI Taxonomy" id="300843"/>
    <lineage>
        <taxon>Eukaryota</taxon>
        <taxon>Viridiplantae</taxon>
        <taxon>Streptophyta</taxon>
        <taxon>Embryophyta</taxon>
        <taxon>Tracheophyta</taxon>
        <taxon>Spermatophyta</taxon>
        <taxon>Magnoliopsida</taxon>
        <taxon>eudicotyledons</taxon>
        <taxon>Gunneridae</taxon>
        <taxon>Pentapetalae</taxon>
        <taxon>asterids</taxon>
        <taxon>lamiids</taxon>
        <taxon>Lamiales</taxon>
        <taxon>Pedaliaceae</taxon>
        <taxon>Sesamum</taxon>
    </lineage>
</organism>
<reference evidence="14" key="1">
    <citation type="submission" date="2020-06" db="EMBL/GenBank/DDBJ databases">
        <authorList>
            <person name="Li T."/>
            <person name="Hu X."/>
            <person name="Zhang T."/>
            <person name="Song X."/>
            <person name="Zhang H."/>
            <person name="Dai N."/>
            <person name="Sheng W."/>
            <person name="Hou X."/>
            <person name="Wei L."/>
        </authorList>
    </citation>
    <scope>NUCLEOTIDE SEQUENCE</scope>
    <source>
        <strain evidence="14">G02</strain>
        <tissue evidence="14">Leaf</tissue>
    </source>
</reference>
<feature type="chain" id="PRO_5043665941" evidence="12">
    <location>
        <begin position="27"/>
        <end position="297"/>
    </location>
</feature>
<keyword evidence="12" id="KW-0732">Signal</keyword>
<dbReference type="SMART" id="SM00730">
    <property type="entry name" value="PSN"/>
    <property type="match status" value="1"/>
</dbReference>
<gene>
    <name evidence="14" type="ORF">Sradi_1135600</name>
</gene>
<protein>
    <submittedName>
        <fullName evidence="14">Signal peptide peptidase-like 4</fullName>
    </submittedName>
</protein>
<feature type="transmembrane region" description="Helical" evidence="11">
    <location>
        <begin position="228"/>
        <end position="247"/>
    </location>
</feature>
<evidence type="ECO:0000256" key="3">
    <source>
        <dbReference type="ARBA" id="ARBA00006859"/>
    </source>
</evidence>
<dbReference type="InterPro" id="IPR007369">
    <property type="entry name" value="Peptidase_A22B_SPP"/>
</dbReference>
<evidence type="ECO:0000256" key="8">
    <source>
        <dbReference type="ARBA" id="ARBA00022989"/>
    </source>
</evidence>
<comment type="caution">
    <text evidence="14">The sequence shown here is derived from an EMBL/GenBank/DDBJ whole genome shotgun (WGS) entry which is preliminary data.</text>
</comment>
<evidence type="ECO:0000256" key="4">
    <source>
        <dbReference type="ARBA" id="ARBA00022670"/>
    </source>
</evidence>
<dbReference type="GO" id="GO:0098554">
    <property type="term" value="C:cytoplasmic side of endoplasmic reticulum membrane"/>
    <property type="evidence" value="ECO:0007669"/>
    <property type="project" value="TreeGrafter"/>
</dbReference>
<dbReference type="GO" id="GO:0030660">
    <property type="term" value="C:Golgi-associated vesicle membrane"/>
    <property type="evidence" value="ECO:0007669"/>
    <property type="project" value="TreeGrafter"/>
</dbReference>
<evidence type="ECO:0000256" key="7">
    <source>
        <dbReference type="ARBA" id="ARBA00022801"/>
    </source>
</evidence>
<evidence type="ECO:0000256" key="1">
    <source>
        <dbReference type="ARBA" id="ARBA00003012"/>
    </source>
</evidence>
<evidence type="ECO:0000259" key="13">
    <source>
        <dbReference type="Pfam" id="PF02225"/>
    </source>
</evidence>
<evidence type="ECO:0000256" key="5">
    <source>
        <dbReference type="ARBA" id="ARBA00022692"/>
    </source>
</evidence>
<dbReference type="InterPro" id="IPR046450">
    <property type="entry name" value="PA_dom_sf"/>
</dbReference>
<evidence type="ECO:0000256" key="9">
    <source>
        <dbReference type="ARBA" id="ARBA00023136"/>
    </source>
</evidence>
<comment type="function">
    <text evidence="1">Intramembrane-cleaving aspartic protease (I-CLiP) that cleaves type II membrane signal peptides in the hydrophobic plane of the membrane.</text>
</comment>
<feature type="transmembrane region" description="Helical" evidence="11">
    <location>
        <begin position="134"/>
        <end position="155"/>
    </location>
</feature>
<comment type="subcellular location">
    <subcellularLocation>
        <location evidence="2">Endosome membrane</location>
        <topology evidence="2">Multi-pass membrane protein</topology>
    </subcellularLocation>
</comment>
<name>A0AAW2VA71_SESRA</name>
<reference evidence="14" key="2">
    <citation type="journal article" date="2024" name="Plant">
        <title>Genomic evolution and insights into agronomic trait innovations of Sesamum species.</title>
        <authorList>
            <person name="Miao H."/>
            <person name="Wang L."/>
            <person name="Qu L."/>
            <person name="Liu H."/>
            <person name="Sun Y."/>
            <person name="Le M."/>
            <person name="Wang Q."/>
            <person name="Wei S."/>
            <person name="Zheng Y."/>
            <person name="Lin W."/>
            <person name="Duan Y."/>
            <person name="Cao H."/>
            <person name="Xiong S."/>
            <person name="Wang X."/>
            <person name="Wei L."/>
            <person name="Li C."/>
            <person name="Ma Q."/>
            <person name="Ju M."/>
            <person name="Zhao R."/>
            <person name="Li G."/>
            <person name="Mu C."/>
            <person name="Tian Q."/>
            <person name="Mei H."/>
            <person name="Zhang T."/>
            <person name="Gao T."/>
            <person name="Zhang H."/>
        </authorList>
    </citation>
    <scope>NUCLEOTIDE SEQUENCE</scope>
    <source>
        <strain evidence="14">G02</strain>
    </source>
</reference>
<keyword evidence="4" id="KW-0645">Protease</keyword>
<evidence type="ECO:0000313" key="14">
    <source>
        <dbReference type="EMBL" id="KAL0426008.1"/>
    </source>
</evidence>
<evidence type="ECO:0000256" key="12">
    <source>
        <dbReference type="SAM" id="SignalP"/>
    </source>
</evidence>
<keyword evidence="8 11" id="KW-1133">Transmembrane helix</keyword>
<keyword evidence="9 11" id="KW-0472">Membrane</keyword>
<dbReference type="SUPFAM" id="SSF52025">
    <property type="entry name" value="PA domain"/>
    <property type="match status" value="1"/>
</dbReference>